<dbReference type="PRINTS" id="PR01050">
    <property type="entry name" value="PYRUVTKNASE"/>
</dbReference>
<sequence length="502" mass="54802">MAHLLRGSNISQDRIFTECDESRRKCKIICTIGPACWSVETLGALVDAGMNVARLNFSHGDHEGHAATLQRLRQALSTRRGRHVAVMLDTKGPEIRTGFLVDKKSATLTRGQELELTTDYEFLGDNTKIACSYKSLPTSVSKGSRILVADGSLVLTVKECKETSVITEVMNNCTLGERKNMNLPGAIVDLPTLTEKDIDDLQNFGLVHGVDYIAASFVRKPEDIDTIRMVLGEEGAHIKIIAKIENQEGIRNYDEILLKTDAIMVARGDMGMEIPPEKVFLAQKYMIRRANIAGKPVVTATQMLESMITNPRPTRAECTDVANAVLDGTDCVMLSGETANGQYPVAAVTMMSRTCCEAECALNYDNLYQAMRNTVMREIDTMEPAESVASSAVKTAIDLDASMVVVLTETGTTARLLAKYRPDMPILAFTAAADSARQMNGYLRNVHTQVIGSMIGTDSIVFRAVDIGKQRGWVKPGDKVVVIHGMKEATSGSTNSMRVIVA</sequence>
<dbReference type="PROSITE" id="PS00110">
    <property type="entry name" value="PYRUVATE_KINASE"/>
    <property type="match status" value="1"/>
</dbReference>
<accession>A0A097IU28</accession>
<keyword evidence="6 15" id="KW-0808">Transferase</keyword>
<dbReference type="Gene3D" id="2.40.33.10">
    <property type="entry name" value="PK beta-barrel domain-like"/>
    <property type="match status" value="1"/>
</dbReference>
<dbReference type="SUPFAM" id="SSF50800">
    <property type="entry name" value="PK beta-barrel domain-like"/>
    <property type="match status" value="1"/>
</dbReference>
<comment type="cofactor">
    <cofactor evidence="2">
        <name>K(+)</name>
        <dbReference type="ChEBI" id="CHEBI:29103"/>
    </cofactor>
</comment>
<keyword evidence="11 15" id="KW-0460">Magnesium</keyword>
<dbReference type="Gene3D" id="3.20.20.60">
    <property type="entry name" value="Phosphoenolpyruvate-binding domains"/>
    <property type="match status" value="1"/>
</dbReference>
<keyword evidence="9 15" id="KW-0418">Kinase</keyword>
<evidence type="ECO:0000256" key="12">
    <source>
        <dbReference type="ARBA" id="ARBA00023152"/>
    </source>
</evidence>
<evidence type="ECO:0000259" key="17">
    <source>
        <dbReference type="Pfam" id="PF02887"/>
    </source>
</evidence>
<keyword evidence="7" id="KW-0479">Metal-binding</keyword>
<evidence type="ECO:0000313" key="18">
    <source>
        <dbReference type="EMBL" id="AIT69980.1"/>
    </source>
</evidence>
<dbReference type="UniPathway" id="UPA00109">
    <property type="reaction ID" value="UER00188"/>
</dbReference>
<dbReference type="PANTHER" id="PTHR11817">
    <property type="entry name" value="PYRUVATE KINASE"/>
    <property type="match status" value="1"/>
</dbReference>
<evidence type="ECO:0000256" key="5">
    <source>
        <dbReference type="ARBA" id="ARBA00012142"/>
    </source>
</evidence>
<evidence type="ECO:0000256" key="9">
    <source>
        <dbReference type="ARBA" id="ARBA00022777"/>
    </source>
</evidence>
<keyword evidence="8" id="KW-0547">Nucleotide-binding</keyword>
<dbReference type="FunFam" id="3.20.20.60:FF:000001">
    <property type="entry name" value="Pyruvate kinase"/>
    <property type="match status" value="1"/>
</dbReference>
<name>A0A097IU28_UNDPI</name>
<reference evidence="18" key="1">
    <citation type="journal article" date="2014" name="PLoS ONE">
        <title>Phylogeny of c4-photosynthesis enzymes based on algal transcriptomic and genomic data supports an archaeal/proteobacterial origin and multiple duplication for most c4-related genes.</title>
        <authorList>
            <person name="Chi S."/>
            <person name="Wu S."/>
            <person name="Yu J."/>
            <person name="Wang X."/>
            <person name="Tang X."/>
            <person name="Liu T."/>
        </authorList>
    </citation>
    <scope>NUCLEOTIDE SEQUENCE</scope>
    <source>
        <strain evidence="18">FIDQ-2004427</strain>
    </source>
</reference>
<evidence type="ECO:0000259" key="16">
    <source>
        <dbReference type="Pfam" id="PF00224"/>
    </source>
</evidence>
<dbReference type="InterPro" id="IPR015795">
    <property type="entry name" value="Pyrv_Knase_C"/>
</dbReference>
<evidence type="ECO:0000256" key="3">
    <source>
        <dbReference type="ARBA" id="ARBA00004997"/>
    </source>
</evidence>
<dbReference type="NCBIfam" id="TIGR01064">
    <property type="entry name" value="pyruv_kin"/>
    <property type="match status" value="1"/>
</dbReference>
<evidence type="ECO:0000256" key="13">
    <source>
        <dbReference type="ARBA" id="ARBA00023317"/>
    </source>
</evidence>
<evidence type="ECO:0000256" key="4">
    <source>
        <dbReference type="ARBA" id="ARBA00008663"/>
    </source>
</evidence>
<evidence type="ECO:0000256" key="11">
    <source>
        <dbReference type="ARBA" id="ARBA00022842"/>
    </source>
</evidence>
<dbReference type="GO" id="GO:0016301">
    <property type="term" value="F:kinase activity"/>
    <property type="evidence" value="ECO:0007669"/>
    <property type="project" value="UniProtKB-KW"/>
</dbReference>
<evidence type="ECO:0000256" key="8">
    <source>
        <dbReference type="ARBA" id="ARBA00022741"/>
    </source>
</evidence>
<dbReference type="SUPFAM" id="SSF52935">
    <property type="entry name" value="PK C-terminal domain-like"/>
    <property type="match status" value="1"/>
</dbReference>
<evidence type="ECO:0000256" key="15">
    <source>
        <dbReference type="RuleBase" id="RU000504"/>
    </source>
</evidence>
<dbReference type="SUPFAM" id="SSF51621">
    <property type="entry name" value="Phosphoenolpyruvate/pyruvate domain"/>
    <property type="match status" value="1"/>
</dbReference>
<comment type="similarity">
    <text evidence="4 15">Belongs to the pyruvate kinase family.</text>
</comment>
<dbReference type="EMBL" id="KM113612">
    <property type="protein sequence ID" value="AIT69980.1"/>
    <property type="molecule type" value="mRNA"/>
</dbReference>
<dbReference type="NCBIfam" id="NF004978">
    <property type="entry name" value="PRK06354.1"/>
    <property type="match status" value="1"/>
</dbReference>
<dbReference type="InterPro" id="IPR040442">
    <property type="entry name" value="Pyrv_kinase-like_dom_sf"/>
</dbReference>
<comment type="catalytic activity">
    <reaction evidence="14 15">
        <text>pyruvate + ATP = phosphoenolpyruvate + ADP + H(+)</text>
        <dbReference type="Rhea" id="RHEA:18157"/>
        <dbReference type="ChEBI" id="CHEBI:15361"/>
        <dbReference type="ChEBI" id="CHEBI:15378"/>
        <dbReference type="ChEBI" id="CHEBI:30616"/>
        <dbReference type="ChEBI" id="CHEBI:58702"/>
        <dbReference type="ChEBI" id="CHEBI:456216"/>
        <dbReference type="EC" id="2.7.1.40"/>
    </reaction>
</comment>
<dbReference type="GO" id="GO:0005524">
    <property type="term" value="F:ATP binding"/>
    <property type="evidence" value="ECO:0007669"/>
    <property type="project" value="UniProtKB-KW"/>
</dbReference>
<evidence type="ECO:0000256" key="1">
    <source>
        <dbReference type="ARBA" id="ARBA00001946"/>
    </source>
</evidence>
<dbReference type="InterPro" id="IPR036918">
    <property type="entry name" value="Pyrv_Knase_C_sf"/>
</dbReference>
<protein>
    <recommendedName>
        <fullName evidence="5 15">Pyruvate kinase</fullName>
        <ecNumber evidence="5 15">2.7.1.40</ecNumber>
    </recommendedName>
</protein>
<dbReference type="GO" id="GO:0006950">
    <property type="term" value="P:response to stress"/>
    <property type="evidence" value="ECO:0007669"/>
    <property type="project" value="UniProtKB-ARBA"/>
</dbReference>
<comment type="cofactor">
    <cofactor evidence="1">
        <name>Mg(2+)</name>
        <dbReference type="ChEBI" id="CHEBI:18420"/>
    </cofactor>
</comment>
<keyword evidence="10" id="KW-0067">ATP-binding</keyword>
<dbReference type="GO" id="GO:0000287">
    <property type="term" value="F:magnesium ion binding"/>
    <property type="evidence" value="ECO:0007669"/>
    <property type="project" value="InterPro"/>
</dbReference>
<dbReference type="InterPro" id="IPR015813">
    <property type="entry name" value="Pyrv/PenolPyrv_kinase-like_dom"/>
</dbReference>
<dbReference type="FunFam" id="2.40.33.10:FF:000001">
    <property type="entry name" value="Pyruvate kinase"/>
    <property type="match status" value="1"/>
</dbReference>
<dbReference type="InterPro" id="IPR015806">
    <property type="entry name" value="Pyrv_Knase_insert_dom_sf"/>
</dbReference>
<evidence type="ECO:0000256" key="2">
    <source>
        <dbReference type="ARBA" id="ARBA00001958"/>
    </source>
</evidence>
<dbReference type="InterPro" id="IPR011037">
    <property type="entry name" value="Pyrv_Knase-like_insert_dom_sf"/>
</dbReference>
<dbReference type="Pfam" id="PF02887">
    <property type="entry name" value="PK_C"/>
    <property type="match status" value="1"/>
</dbReference>
<feature type="domain" description="Pyruvate kinase C-terminal" evidence="17">
    <location>
        <begin position="386"/>
        <end position="500"/>
    </location>
</feature>
<dbReference type="AlphaFoldDB" id="A0A097IU28"/>
<dbReference type="GO" id="GO:0030955">
    <property type="term" value="F:potassium ion binding"/>
    <property type="evidence" value="ECO:0007669"/>
    <property type="project" value="InterPro"/>
</dbReference>
<dbReference type="InterPro" id="IPR018209">
    <property type="entry name" value="Pyrv_Knase_AS"/>
</dbReference>
<dbReference type="InterPro" id="IPR001697">
    <property type="entry name" value="Pyr_Knase"/>
</dbReference>
<dbReference type="Pfam" id="PF00224">
    <property type="entry name" value="PK"/>
    <property type="match status" value="1"/>
</dbReference>
<dbReference type="InterPro" id="IPR015793">
    <property type="entry name" value="Pyrv_Knase_brl"/>
</dbReference>
<evidence type="ECO:0000256" key="6">
    <source>
        <dbReference type="ARBA" id="ARBA00022679"/>
    </source>
</evidence>
<keyword evidence="12 15" id="KW-0324">Glycolysis</keyword>
<comment type="pathway">
    <text evidence="3 15">Carbohydrate degradation; glycolysis; pyruvate from D-glyceraldehyde 3-phosphate: step 5/5.</text>
</comment>
<proteinExistence type="evidence at transcript level"/>
<organism evidence="18">
    <name type="scientific">Undaria pinnatifida</name>
    <name type="common">Wakame</name>
    <name type="synonym">Alaria pinnatifida</name>
    <dbReference type="NCBI Taxonomy" id="74381"/>
    <lineage>
        <taxon>Eukaryota</taxon>
        <taxon>Sar</taxon>
        <taxon>Stramenopiles</taxon>
        <taxon>Ochrophyta</taxon>
        <taxon>PX clade</taxon>
        <taxon>Phaeophyceae</taxon>
        <taxon>Laminariales</taxon>
        <taxon>Alariaceae</taxon>
        <taxon>Undaria</taxon>
    </lineage>
</organism>
<keyword evidence="13 18" id="KW-0670">Pyruvate</keyword>
<gene>
    <name evidence="18" type="primary">pk</name>
</gene>
<dbReference type="Gene3D" id="3.40.1380.20">
    <property type="entry name" value="Pyruvate kinase, C-terminal domain"/>
    <property type="match status" value="1"/>
</dbReference>
<dbReference type="GO" id="GO:0004743">
    <property type="term" value="F:pyruvate kinase activity"/>
    <property type="evidence" value="ECO:0007669"/>
    <property type="project" value="UniProtKB-EC"/>
</dbReference>
<evidence type="ECO:0000256" key="7">
    <source>
        <dbReference type="ARBA" id="ARBA00022723"/>
    </source>
</evidence>
<dbReference type="EC" id="2.7.1.40" evidence="5 15"/>
<feature type="domain" description="Pyruvate kinase barrel" evidence="16">
    <location>
        <begin position="24"/>
        <end position="348"/>
    </location>
</feature>
<evidence type="ECO:0000256" key="14">
    <source>
        <dbReference type="ARBA" id="ARBA00048152"/>
    </source>
</evidence>
<evidence type="ECO:0000256" key="10">
    <source>
        <dbReference type="ARBA" id="ARBA00022840"/>
    </source>
</evidence>
<dbReference type="NCBIfam" id="NF004491">
    <property type="entry name" value="PRK05826.1"/>
    <property type="match status" value="1"/>
</dbReference>